<keyword evidence="3" id="KW-0812">Transmembrane</keyword>
<protein>
    <submittedName>
        <fullName evidence="4">CDP-diacylglycerol--inositol 3-phosphatidyltransferase</fullName>
        <ecNumber evidence="4">2.7.8.11</ecNumber>
    </submittedName>
</protein>
<dbReference type="OrthoDB" id="9785831at2"/>
<name>A0A2W1K405_9CYAN</name>
<keyword evidence="5" id="KW-1185">Reference proteome</keyword>
<evidence type="ECO:0000256" key="2">
    <source>
        <dbReference type="RuleBase" id="RU003750"/>
    </source>
</evidence>
<dbReference type="PROSITE" id="PS00379">
    <property type="entry name" value="CDP_ALCOHOL_P_TRANSF"/>
    <property type="match status" value="1"/>
</dbReference>
<feature type="transmembrane region" description="Helical" evidence="3">
    <location>
        <begin position="35"/>
        <end position="52"/>
    </location>
</feature>
<feature type="transmembrane region" description="Helical" evidence="3">
    <location>
        <begin position="154"/>
        <end position="180"/>
    </location>
</feature>
<dbReference type="GO" id="GO:0003881">
    <property type="term" value="F:CDP-diacylglycerol-inositol 3-phosphatidyltransferase activity"/>
    <property type="evidence" value="ECO:0007669"/>
    <property type="project" value="UniProtKB-EC"/>
</dbReference>
<dbReference type="InterPro" id="IPR043130">
    <property type="entry name" value="CDP-OH_PTrfase_TM_dom"/>
</dbReference>
<keyword evidence="3" id="KW-0472">Membrane</keyword>
<keyword evidence="1 2" id="KW-0808">Transferase</keyword>
<dbReference type="Proteomes" id="UP000248857">
    <property type="component" value="Unassembled WGS sequence"/>
</dbReference>
<dbReference type="AlphaFoldDB" id="A0A2W1K405"/>
<reference evidence="4 5" key="1">
    <citation type="journal article" date="2018" name="Sci. Rep.">
        <title>A novel species of the marine cyanobacterium Acaryochloris with a unique pigment content and lifestyle.</title>
        <authorList>
            <person name="Partensky F."/>
            <person name="Six C."/>
            <person name="Ratin M."/>
            <person name="Garczarek L."/>
            <person name="Vaulot D."/>
            <person name="Probert I."/>
            <person name="Calteau A."/>
            <person name="Gourvil P."/>
            <person name="Marie D."/>
            <person name="Grebert T."/>
            <person name="Bouchier C."/>
            <person name="Le Panse S."/>
            <person name="Gachenot M."/>
            <person name="Rodriguez F."/>
            <person name="Garrido J.L."/>
        </authorList>
    </citation>
    <scope>NUCLEOTIDE SEQUENCE [LARGE SCALE GENOMIC DNA]</scope>
    <source>
        <strain evidence="4 5">RCC1774</strain>
    </source>
</reference>
<dbReference type="EC" id="2.7.8.11" evidence="4"/>
<evidence type="ECO:0000256" key="1">
    <source>
        <dbReference type="ARBA" id="ARBA00022679"/>
    </source>
</evidence>
<organism evidence="4 5">
    <name type="scientific">Acaryochloris thomasi RCC1774</name>
    <dbReference type="NCBI Taxonomy" id="1764569"/>
    <lineage>
        <taxon>Bacteria</taxon>
        <taxon>Bacillati</taxon>
        <taxon>Cyanobacteriota</taxon>
        <taxon>Cyanophyceae</taxon>
        <taxon>Acaryochloridales</taxon>
        <taxon>Acaryochloridaceae</taxon>
        <taxon>Acaryochloris</taxon>
        <taxon>Acaryochloris thomasi</taxon>
    </lineage>
</organism>
<accession>A0A2W1K405</accession>
<dbReference type="InterPro" id="IPR048254">
    <property type="entry name" value="CDP_ALCOHOL_P_TRANSF_CS"/>
</dbReference>
<dbReference type="GO" id="GO:0008654">
    <property type="term" value="P:phospholipid biosynthetic process"/>
    <property type="evidence" value="ECO:0007669"/>
    <property type="project" value="InterPro"/>
</dbReference>
<gene>
    <name evidence="4" type="primary">pgsA_1</name>
    <name evidence="4" type="ORF">C1752_00967</name>
</gene>
<evidence type="ECO:0000256" key="3">
    <source>
        <dbReference type="SAM" id="Phobius"/>
    </source>
</evidence>
<keyword evidence="3" id="KW-1133">Transmembrane helix</keyword>
<dbReference type="RefSeq" id="WP_110984923.1">
    <property type="nucleotide sequence ID" value="NZ_CAWNWM010000002.1"/>
</dbReference>
<dbReference type="EMBL" id="PQWO01000002">
    <property type="protein sequence ID" value="PZD74781.1"/>
    <property type="molecule type" value="Genomic_DNA"/>
</dbReference>
<evidence type="ECO:0000313" key="4">
    <source>
        <dbReference type="EMBL" id="PZD74781.1"/>
    </source>
</evidence>
<proteinExistence type="inferred from homology"/>
<comment type="caution">
    <text evidence="4">The sequence shown here is derived from an EMBL/GenBank/DDBJ whole genome shotgun (WGS) entry which is preliminary data.</text>
</comment>
<comment type="similarity">
    <text evidence="2">Belongs to the CDP-alcohol phosphatidyltransferase class-I family.</text>
</comment>
<evidence type="ECO:0000313" key="5">
    <source>
        <dbReference type="Proteomes" id="UP000248857"/>
    </source>
</evidence>
<dbReference type="Pfam" id="PF01066">
    <property type="entry name" value="CDP-OH_P_transf"/>
    <property type="match status" value="1"/>
</dbReference>
<dbReference type="Gene3D" id="1.20.120.1760">
    <property type="match status" value="1"/>
</dbReference>
<sequence>MPTAPTSWLDQTVQILTIRLARLLAGWAWITPNRITWFSAAVGGVLAGGLILQGQLRWAALAVIISGLLDGLDGDLARERGTTSTEGAILDSVLDRYVDFLILAALIWISPRAHLAAGLLALLGTAMVPYIRARSEAAGKSSVASIGSRAVRMVLVILGLLTGQILPLLILVGAIANIAALHRLTVAITPQSLDDDPESEAAS</sequence>
<dbReference type="GO" id="GO:0016020">
    <property type="term" value="C:membrane"/>
    <property type="evidence" value="ECO:0007669"/>
    <property type="project" value="InterPro"/>
</dbReference>
<dbReference type="InterPro" id="IPR000462">
    <property type="entry name" value="CDP-OH_P_trans"/>
</dbReference>